<feature type="domain" description="G-protein coupled receptors family 1 profile" evidence="7">
    <location>
        <begin position="68"/>
        <end position="272"/>
    </location>
</feature>
<comment type="similarity">
    <text evidence="5">Belongs to the G-protein coupled receptor 1 family.</text>
</comment>
<reference evidence="8 9" key="1">
    <citation type="submission" date="2013-05" db="EMBL/GenBank/DDBJ databases">
        <title>Draft genome of the parasitic nematode Anyclostoma ceylanicum.</title>
        <authorList>
            <person name="Mitreva M."/>
        </authorList>
    </citation>
    <scope>NUCLEOTIDE SEQUENCE [LARGE SCALE GENOMIC DNA]</scope>
</reference>
<dbReference type="GO" id="GO:0008081">
    <property type="term" value="F:phosphoric diester hydrolase activity"/>
    <property type="evidence" value="ECO:0007669"/>
    <property type="project" value="InterPro"/>
</dbReference>
<dbReference type="InterPro" id="IPR017946">
    <property type="entry name" value="PLC-like_Pdiesterase_TIM-brl"/>
</dbReference>
<dbReference type="InterPro" id="IPR053352">
    <property type="entry name" value="FMRFamide_rcpt"/>
</dbReference>
<proteinExistence type="inferred from homology"/>
<dbReference type="PROSITE" id="PS50262">
    <property type="entry name" value="G_PROTEIN_RECEP_F1_2"/>
    <property type="match status" value="1"/>
</dbReference>
<dbReference type="SUPFAM" id="SSF81321">
    <property type="entry name" value="Family A G protein-coupled receptor-like"/>
    <property type="match status" value="1"/>
</dbReference>
<gene>
    <name evidence="8" type="ORF">ANCCEY_02735</name>
</gene>
<dbReference type="PANTHER" id="PTHR47323">
    <property type="entry name" value="FMRFAMIDE PEPTIDE RECEPTOR FAMILY-RELATED"/>
    <property type="match status" value="1"/>
</dbReference>
<dbReference type="Pfam" id="PF00001">
    <property type="entry name" value="7tm_1"/>
    <property type="match status" value="1"/>
</dbReference>
<dbReference type="AlphaFoldDB" id="A0A0D6M3V8"/>
<evidence type="ECO:0000256" key="4">
    <source>
        <dbReference type="ARBA" id="ARBA00023136"/>
    </source>
</evidence>
<keyword evidence="5 8" id="KW-0675">Receptor</keyword>
<comment type="subcellular location">
    <subcellularLocation>
        <location evidence="1">Membrane</location>
    </subcellularLocation>
</comment>
<evidence type="ECO:0000313" key="9">
    <source>
        <dbReference type="Proteomes" id="UP000054495"/>
    </source>
</evidence>
<organism evidence="8 9">
    <name type="scientific">Ancylostoma ceylanicum</name>
    <dbReference type="NCBI Taxonomy" id="53326"/>
    <lineage>
        <taxon>Eukaryota</taxon>
        <taxon>Metazoa</taxon>
        <taxon>Ecdysozoa</taxon>
        <taxon>Nematoda</taxon>
        <taxon>Chromadorea</taxon>
        <taxon>Rhabditida</taxon>
        <taxon>Rhabditina</taxon>
        <taxon>Rhabditomorpha</taxon>
        <taxon>Strongyloidea</taxon>
        <taxon>Ancylostomatidae</taxon>
        <taxon>Ancylostomatinae</taxon>
        <taxon>Ancylostoma</taxon>
    </lineage>
</organism>
<keyword evidence="2 5" id="KW-0812">Transmembrane</keyword>
<dbReference type="CDD" id="cd14978">
    <property type="entry name" value="7tmA_FMRFamide_R-like"/>
    <property type="match status" value="1"/>
</dbReference>
<dbReference type="EMBL" id="KE124818">
    <property type="protein sequence ID" value="EPB78188.1"/>
    <property type="molecule type" value="Genomic_DNA"/>
</dbReference>
<evidence type="ECO:0000259" key="7">
    <source>
        <dbReference type="PROSITE" id="PS50262"/>
    </source>
</evidence>
<dbReference type="PANTHER" id="PTHR47323:SF4">
    <property type="entry name" value="FMRFAMIDE PEPTIDE RECEPTOR FRPR-18"/>
    <property type="match status" value="1"/>
</dbReference>
<sequence length="529" mass="60673">MWLGSKLIDFIILDGQPTVDGLRHPVPGHHRLFRQRTVISTVQSTTHEMFIGTSSQQSAVTFLAYVLKLLYPLNLIMQTCSVYTMVMITFERWTAVCRPLQVRVWCSPKKSRIAILCIFISAVLYNFARFFEYRLIHTPDGAIYEKWLRDPANYRGYYVGYYTVLYILTHFLIPFTIMAVLNGSVIVTMWRGRRMRQMLTRQQQREQSTTVMLLIVTIVFAVCNTLPFLLNVVESVFPDLFVDPRTTHIAYTLNDLSNLLVVLNSATTFLVYFTFSEKYRQTLVFIIKNGCCASISDYNTYTAMSRTASMRVNSGGGDLQRSGSKLSTSSRSSDVLLKPLCLQKRNERFSSEYNNRTSKYHDDFKLPRLPTEKRKKKYKLSVADSMIAPPEIRVTFSDDTRTPPKSPYGVRAGIPTLEEAVEWCLQNNMRMIFDVKSAEPKMIAALTQLIKEKSLYDKAIISSFNAKVPYMIKRVDKDILTGIRSFLVPSFLGVDMLLLHYKNINGLLQVPFLTDYPQNLSDIKESTPA</sequence>
<feature type="transmembrane region" description="Helical" evidence="6">
    <location>
        <begin position="69"/>
        <end position="90"/>
    </location>
</feature>
<dbReference type="PRINTS" id="PR00237">
    <property type="entry name" value="GPCRRHODOPSN"/>
</dbReference>
<dbReference type="PROSITE" id="PS00237">
    <property type="entry name" value="G_PROTEIN_RECEP_F1_1"/>
    <property type="match status" value="1"/>
</dbReference>
<evidence type="ECO:0000256" key="6">
    <source>
        <dbReference type="SAM" id="Phobius"/>
    </source>
</evidence>
<accession>A0A0D6M3V8</accession>
<dbReference type="Gene3D" id="1.20.1070.10">
    <property type="entry name" value="Rhodopsin 7-helix transmembrane proteins"/>
    <property type="match status" value="1"/>
</dbReference>
<evidence type="ECO:0000313" key="8">
    <source>
        <dbReference type="EMBL" id="EPB78188.1"/>
    </source>
</evidence>
<dbReference type="SUPFAM" id="SSF51695">
    <property type="entry name" value="PLC-like phosphodiesterases"/>
    <property type="match status" value="1"/>
</dbReference>
<keyword evidence="3 6" id="KW-1133">Transmembrane helix</keyword>
<protein>
    <submittedName>
        <fullName evidence="8">7 transmembrane receptor</fullName>
    </submittedName>
</protein>
<feature type="transmembrane region" description="Helical" evidence="6">
    <location>
        <begin position="211"/>
        <end position="230"/>
    </location>
</feature>
<keyword evidence="5" id="KW-0297">G-protein coupled receptor</keyword>
<evidence type="ECO:0000256" key="5">
    <source>
        <dbReference type="RuleBase" id="RU000688"/>
    </source>
</evidence>
<dbReference type="Gene3D" id="3.20.20.190">
    <property type="entry name" value="Phosphatidylinositol (PI) phosphodiesterase"/>
    <property type="match status" value="1"/>
</dbReference>
<evidence type="ECO:0000256" key="3">
    <source>
        <dbReference type="ARBA" id="ARBA00022989"/>
    </source>
</evidence>
<evidence type="ECO:0000256" key="2">
    <source>
        <dbReference type="ARBA" id="ARBA00022692"/>
    </source>
</evidence>
<dbReference type="InterPro" id="IPR017452">
    <property type="entry name" value="GPCR_Rhodpsn_7TM"/>
</dbReference>
<evidence type="ECO:0000256" key="1">
    <source>
        <dbReference type="ARBA" id="ARBA00004370"/>
    </source>
</evidence>
<name>A0A0D6M3V8_9BILA</name>
<feature type="transmembrane region" description="Helical" evidence="6">
    <location>
        <begin position="256"/>
        <end position="275"/>
    </location>
</feature>
<dbReference type="GO" id="GO:0006629">
    <property type="term" value="P:lipid metabolic process"/>
    <property type="evidence" value="ECO:0007669"/>
    <property type="project" value="InterPro"/>
</dbReference>
<dbReference type="InterPro" id="IPR000276">
    <property type="entry name" value="GPCR_Rhodpsn"/>
</dbReference>
<keyword evidence="4 6" id="KW-0472">Membrane</keyword>
<dbReference type="Proteomes" id="UP000054495">
    <property type="component" value="Unassembled WGS sequence"/>
</dbReference>
<feature type="transmembrane region" description="Helical" evidence="6">
    <location>
        <begin position="111"/>
        <end position="128"/>
    </location>
</feature>
<dbReference type="GO" id="GO:0004930">
    <property type="term" value="F:G protein-coupled receptor activity"/>
    <property type="evidence" value="ECO:0007669"/>
    <property type="project" value="UniProtKB-KW"/>
</dbReference>
<keyword evidence="5" id="KW-0807">Transducer</keyword>
<feature type="transmembrane region" description="Helical" evidence="6">
    <location>
        <begin position="164"/>
        <end position="190"/>
    </location>
</feature>
<dbReference type="GO" id="GO:0016020">
    <property type="term" value="C:membrane"/>
    <property type="evidence" value="ECO:0007669"/>
    <property type="project" value="UniProtKB-SubCell"/>
</dbReference>
<keyword evidence="9" id="KW-1185">Reference proteome</keyword>